<evidence type="ECO:0000313" key="2">
    <source>
        <dbReference type="EMBL" id="KGE16615.1"/>
    </source>
</evidence>
<sequence>MSKKRRVNRPYSIYSFIIGVSVALIFLLDYYAIKADQFGEGIGIISLFYISPIGFVFGLMGLMNKKNRYVALLGIGISLADFLFPLYIMWIIRAP</sequence>
<gene>
    <name evidence="2" type="ORF">PWYN_18040</name>
</gene>
<organism evidence="2 3">
    <name type="scientific">Paenibacillus wynnii</name>
    <dbReference type="NCBI Taxonomy" id="268407"/>
    <lineage>
        <taxon>Bacteria</taxon>
        <taxon>Bacillati</taxon>
        <taxon>Bacillota</taxon>
        <taxon>Bacilli</taxon>
        <taxon>Bacillales</taxon>
        <taxon>Paenibacillaceae</taxon>
        <taxon>Paenibacillus</taxon>
    </lineage>
</organism>
<protein>
    <submittedName>
        <fullName evidence="2">Uncharacterized protein</fullName>
    </submittedName>
</protein>
<dbReference type="EMBL" id="JQCR01000003">
    <property type="protein sequence ID" value="KGE16615.1"/>
    <property type="molecule type" value="Genomic_DNA"/>
</dbReference>
<proteinExistence type="predicted"/>
<keyword evidence="1" id="KW-1133">Transmembrane helix</keyword>
<dbReference type="Proteomes" id="UP000029734">
    <property type="component" value="Unassembled WGS sequence"/>
</dbReference>
<dbReference type="AlphaFoldDB" id="A0A098M2L5"/>
<name>A0A098M2L5_9BACL</name>
<feature type="transmembrane region" description="Helical" evidence="1">
    <location>
        <begin position="44"/>
        <end position="62"/>
    </location>
</feature>
<keyword evidence="1" id="KW-0812">Transmembrane</keyword>
<reference evidence="2 3" key="2">
    <citation type="submission" date="2014-10" db="EMBL/GenBank/DDBJ databases">
        <title>Comparative genomics of the Paenibacillus odorifer group.</title>
        <authorList>
            <person name="Tsai Y.-C."/>
            <person name="Martin N."/>
            <person name="Korlach J."/>
            <person name="Wiedmann M."/>
        </authorList>
    </citation>
    <scope>NUCLEOTIDE SEQUENCE [LARGE SCALE GENOMIC DNA]</scope>
    <source>
        <strain evidence="2 3">DSM 18334</strain>
    </source>
</reference>
<reference evidence="2 3" key="1">
    <citation type="submission" date="2014-08" db="EMBL/GenBank/DDBJ databases">
        <authorList>
            <person name="den Bakker H.C."/>
        </authorList>
    </citation>
    <scope>NUCLEOTIDE SEQUENCE [LARGE SCALE GENOMIC DNA]</scope>
    <source>
        <strain evidence="2 3">DSM 18334</strain>
    </source>
</reference>
<keyword evidence="3" id="KW-1185">Reference proteome</keyword>
<feature type="transmembrane region" description="Helical" evidence="1">
    <location>
        <begin position="12"/>
        <end position="32"/>
    </location>
</feature>
<comment type="caution">
    <text evidence="2">The sequence shown here is derived from an EMBL/GenBank/DDBJ whole genome shotgun (WGS) entry which is preliminary data.</text>
</comment>
<keyword evidence="1" id="KW-0472">Membrane</keyword>
<evidence type="ECO:0000256" key="1">
    <source>
        <dbReference type="SAM" id="Phobius"/>
    </source>
</evidence>
<feature type="transmembrane region" description="Helical" evidence="1">
    <location>
        <begin position="69"/>
        <end position="92"/>
    </location>
</feature>
<dbReference type="RefSeq" id="WP_036654656.1">
    <property type="nucleotide sequence ID" value="NZ_JQCR01000003.1"/>
</dbReference>
<evidence type="ECO:0000313" key="3">
    <source>
        <dbReference type="Proteomes" id="UP000029734"/>
    </source>
</evidence>
<accession>A0A098M2L5</accession>
<dbReference type="OrthoDB" id="2668682at2"/>